<accession>A0ABD5XXU7</accession>
<evidence type="ECO:0000313" key="2">
    <source>
        <dbReference type="EMBL" id="MFC7138206.1"/>
    </source>
</evidence>
<evidence type="ECO:0000313" key="3">
    <source>
        <dbReference type="Proteomes" id="UP001596368"/>
    </source>
</evidence>
<evidence type="ECO:0000313" key="1">
    <source>
        <dbReference type="EMBL" id="MFC7138176.1"/>
    </source>
</evidence>
<gene>
    <name evidence="1" type="ORF">ACFQRB_20255</name>
    <name evidence="2" type="ORF">ACFQRB_20490</name>
</gene>
<protein>
    <submittedName>
        <fullName evidence="2">Uncharacterized protein</fullName>
    </submittedName>
</protein>
<name>A0ABD5XXU7_9EURY</name>
<dbReference type="EMBL" id="JBHSZG010000009">
    <property type="protein sequence ID" value="MFC7138206.1"/>
    <property type="molecule type" value="Genomic_DNA"/>
</dbReference>
<reference evidence="3" key="2">
    <citation type="journal article" date="2019" name="Int. J. Syst. Evol. Microbiol.">
        <title>The Global Catalogue of Microorganisms (GCM) 10K type strain sequencing project: providing services to taxonomists for standard genome sequencing and annotation.</title>
        <authorList>
            <consortium name="The Broad Institute Genomics Platform"/>
            <consortium name="The Broad Institute Genome Sequencing Center for Infectious Disease"/>
            <person name="Wu L."/>
            <person name="Ma J."/>
        </authorList>
    </citation>
    <scope>NUCLEOTIDE SEQUENCE [LARGE SCALE GENOMIC DNA]</scope>
    <source>
        <strain evidence="3">DT92</strain>
    </source>
</reference>
<reference evidence="2" key="1">
    <citation type="journal article" date="2014" name="Int. J. Syst. Evol. Microbiol.">
        <title>Complete genome sequence of Corynebacterium casei LMG S-19264T (=DSM 44701T), isolated from a smear-ripened cheese.</title>
        <authorList>
            <consortium name="US DOE Joint Genome Institute (JGI-PGF)"/>
            <person name="Walter F."/>
            <person name="Albersmeier A."/>
            <person name="Kalinowski J."/>
            <person name="Ruckert C."/>
        </authorList>
    </citation>
    <scope>NUCLEOTIDE SEQUENCE [LARGE SCALE GENOMIC DNA]</scope>
    <source>
        <strain evidence="2">NBRC 112578</strain>
    </source>
</reference>
<comment type="caution">
    <text evidence="2">The sequence shown here is derived from an EMBL/GenBank/DDBJ whole genome shotgun (WGS) entry which is preliminary data.</text>
</comment>
<dbReference type="EMBL" id="JBHSZG010000008">
    <property type="protein sequence ID" value="MFC7138176.1"/>
    <property type="molecule type" value="Genomic_DNA"/>
</dbReference>
<dbReference type="AlphaFoldDB" id="A0ABD5XXU7"/>
<keyword evidence="3" id="KW-1185">Reference proteome</keyword>
<organism evidence="2 3">
    <name type="scientific">Halobaculum litoreum</name>
    <dbReference type="NCBI Taxonomy" id="3031998"/>
    <lineage>
        <taxon>Archaea</taxon>
        <taxon>Methanobacteriati</taxon>
        <taxon>Methanobacteriota</taxon>
        <taxon>Stenosarchaea group</taxon>
        <taxon>Halobacteria</taxon>
        <taxon>Halobacteriales</taxon>
        <taxon>Haloferacaceae</taxon>
        <taxon>Halobaculum</taxon>
    </lineage>
</organism>
<sequence length="180" mass="20780">MGEIQILDFPISEGEVCIYLETMTESWVVTKQMMIVGDEIRAEDVDSEWFAPVCTVKHIRQLDDGVQLYAEGLSKRKENDEVREAAEIAFNRCPDIDFFIHTYTQNTVMSSSARMYEKWDSDGRIELVVEIQTGDNNWQEPFRYFSNVHGITVETVDPDWPPGPTGATYYNMTAGQRDRY</sequence>
<proteinExistence type="predicted"/>
<reference evidence="2" key="3">
    <citation type="submission" date="2024-09" db="EMBL/GenBank/DDBJ databases">
        <authorList>
            <person name="Sun Q."/>
        </authorList>
    </citation>
    <scope>NUCLEOTIDE SEQUENCE</scope>
    <source>
        <strain evidence="2">NBRC 112578</strain>
    </source>
</reference>
<dbReference type="Proteomes" id="UP001596368">
    <property type="component" value="Unassembled WGS sequence"/>
</dbReference>